<evidence type="ECO:0000256" key="5">
    <source>
        <dbReference type="ARBA" id="ARBA00022989"/>
    </source>
</evidence>
<sequence length="341" mass="37600">MQTLFGISLPENIVMWSESAAVFALIFVAGFLFKKYILKFLQKIVEKSGLVLGDDIVISSKNYVSFWFFLTALYCSYLISPLEHKYDVIDKAFFVLLAFSFVVLAASVAAKIFQRAVSEAIGVNIIKFVVIFIGIVLILNQIGVKLTPILTALGVGSLAVALALQDTLSNFFAGVNILASGQIMRGDYIQLDSGQEGRVIEINWRTTRIREISNNVITVPNTKISSAIVKIVHSLNAAELTVSVKCGVSYDSDLEKVEAAAIAAVTEVLNSSEGAAKTFKPIVRFGEFADSSINFSVIFRVRDMYVRSEVVHNVIKSIKKKFDAQHIEIPFPQRVVTLKKD</sequence>
<keyword evidence="5 7" id="KW-1133">Transmembrane helix</keyword>
<dbReference type="OrthoDB" id="9809206at2"/>
<dbReference type="SUPFAM" id="SSF82861">
    <property type="entry name" value="Mechanosensitive channel protein MscS (YggB), transmembrane region"/>
    <property type="match status" value="1"/>
</dbReference>
<dbReference type="InterPro" id="IPR023408">
    <property type="entry name" value="MscS_beta-dom_sf"/>
</dbReference>
<dbReference type="Pfam" id="PF21082">
    <property type="entry name" value="MS_channel_3rd"/>
    <property type="match status" value="1"/>
</dbReference>
<evidence type="ECO:0000259" key="8">
    <source>
        <dbReference type="Pfam" id="PF00924"/>
    </source>
</evidence>
<dbReference type="EMBL" id="CP009498">
    <property type="protein sequence ID" value="AKL97792.1"/>
    <property type="molecule type" value="Genomic_DNA"/>
</dbReference>
<feature type="transmembrane region" description="Helical" evidence="7">
    <location>
        <begin position="92"/>
        <end position="113"/>
    </location>
</feature>
<dbReference type="GO" id="GO:0008381">
    <property type="term" value="F:mechanosensitive monoatomic ion channel activity"/>
    <property type="evidence" value="ECO:0007669"/>
    <property type="project" value="InterPro"/>
</dbReference>
<dbReference type="Gene3D" id="3.30.70.100">
    <property type="match status" value="1"/>
</dbReference>
<dbReference type="InterPro" id="IPR045275">
    <property type="entry name" value="MscS_archaea/bacteria_type"/>
</dbReference>
<evidence type="ECO:0000256" key="1">
    <source>
        <dbReference type="ARBA" id="ARBA00004651"/>
    </source>
</evidence>
<dbReference type="GO" id="GO:0005886">
    <property type="term" value="C:plasma membrane"/>
    <property type="evidence" value="ECO:0007669"/>
    <property type="project" value="UniProtKB-SubCell"/>
</dbReference>
<evidence type="ECO:0000256" key="3">
    <source>
        <dbReference type="ARBA" id="ARBA00022475"/>
    </source>
</evidence>
<evidence type="ECO:0000259" key="10">
    <source>
        <dbReference type="Pfam" id="PF21088"/>
    </source>
</evidence>
<evidence type="ECO:0000256" key="6">
    <source>
        <dbReference type="ARBA" id="ARBA00023136"/>
    </source>
</evidence>
<keyword evidence="3" id="KW-1003">Cell membrane</keyword>
<keyword evidence="6 7" id="KW-0472">Membrane</keyword>
<evidence type="ECO:0000313" key="12">
    <source>
        <dbReference type="Proteomes" id="UP000035337"/>
    </source>
</evidence>
<dbReference type="InterPro" id="IPR010920">
    <property type="entry name" value="LSM_dom_sf"/>
</dbReference>
<gene>
    <name evidence="11" type="ORF">Epro_0413</name>
</gene>
<feature type="domain" description="Mechanosensitive ion channel transmembrane helices 2/3" evidence="10">
    <location>
        <begin position="124"/>
        <end position="165"/>
    </location>
</feature>
<comment type="similarity">
    <text evidence="2">Belongs to the MscS (TC 1.A.23) family.</text>
</comment>
<dbReference type="PANTHER" id="PTHR30221:SF1">
    <property type="entry name" value="SMALL-CONDUCTANCE MECHANOSENSITIVE CHANNEL"/>
    <property type="match status" value="1"/>
</dbReference>
<evidence type="ECO:0000259" key="9">
    <source>
        <dbReference type="Pfam" id="PF21082"/>
    </source>
</evidence>
<feature type="domain" description="Mechanosensitive ion channel MscS C-terminal" evidence="9">
    <location>
        <begin position="243"/>
        <end position="329"/>
    </location>
</feature>
<proteinExistence type="inferred from homology"/>
<dbReference type="InterPro" id="IPR049278">
    <property type="entry name" value="MS_channel_C"/>
</dbReference>
<evidence type="ECO:0000256" key="2">
    <source>
        <dbReference type="ARBA" id="ARBA00008017"/>
    </source>
</evidence>
<dbReference type="RefSeq" id="WP_052570151.1">
    <property type="nucleotide sequence ID" value="NZ_CP009498.1"/>
</dbReference>
<dbReference type="PATRIC" id="fig|1408281.3.peg.426"/>
<evidence type="ECO:0000313" key="11">
    <source>
        <dbReference type="EMBL" id="AKL97792.1"/>
    </source>
</evidence>
<dbReference type="AlphaFoldDB" id="A0A0G3WIU0"/>
<reference evidence="11 12" key="1">
    <citation type="submission" date="2014-09" db="EMBL/GenBank/DDBJ databases">
        <title>Complete genome sequence of Endomicrobium proavitum.</title>
        <authorList>
            <person name="Zheng H."/>
        </authorList>
    </citation>
    <scope>NUCLEOTIDE SEQUENCE [LARGE SCALE GENOMIC DNA]</scope>
    <source>
        <strain evidence="11 12">Rsa215</strain>
    </source>
</reference>
<feature type="transmembrane region" description="Helical" evidence="7">
    <location>
        <begin position="63"/>
        <end position="80"/>
    </location>
</feature>
<dbReference type="Pfam" id="PF21088">
    <property type="entry name" value="MS_channel_1st"/>
    <property type="match status" value="1"/>
</dbReference>
<dbReference type="InterPro" id="IPR011066">
    <property type="entry name" value="MscS_channel_C_sf"/>
</dbReference>
<dbReference type="SUPFAM" id="SSF82689">
    <property type="entry name" value="Mechanosensitive channel protein MscS (YggB), C-terminal domain"/>
    <property type="match status" value="1"/>
</dbReference>
<keyword evidence="12" id="KW-1185">Reference proteome</keyword>
<accession>A0A0G3WIU0</accession>
<dbReference type="Gene3D" id="1.10.287.1260">
    <property type="match status" value="1"/>
</dbReference>
<protein>
    <submittedName>
        <fullName evidence="11">MscS-like mechanosensitive channel</fullName>
    </submittedName>
</protein>
<dbReference type="Gene3D" id="2.30.30.60">
    <property type="match status" value="1"/>
</dbReference>
<dbReference type="InterPro" id="IPR011014">
    <property type="entry name" value="MscS_channel_TM-2"/>
</dbReference>
<evidence type="ECO:0000256" key="4">
    <source>
        <dbReference type="ARBA" id="ARBA00022692"/>
    </source>
</evidence>
<dbReference type="InterPro" id="IPR049142">
    <property type="entry name" value="MS_channel_1st"/>
</dbReference>
<dbReference type="Pfam" id="PF00924">
    <property type="entry name" value="MS_channel_2nd"/>
    <property type="match status" value="1"/>
</dbReference>
<evidence type="ECO:0000256" key="7">
    <source>
        <dbReference type="SAM" id="Phobius"/>
    </source>
</evidence>
<dbReference type="STRING" id="1408281.Epro_0413"/>
<name>A0A0G3WIU0_9BACT</name>
<feature type="transmembrane region" description="Helical" evidence="7">
    <location>
        <begin position="120"/>
        <end position="140"/>
    </location>
</feature>
<feature type="transmembrane region" description="Helical" evidence="7">
    <location>
        <begin position="13"/>
        <end position="33"/>
    </location>
</feature>
<feature type="domain" description="Mechanosensitive ion channel MscS" evidence="8">
    <location>
        <begin position="166"/>
        <end position="228"/>
    </location>
</feature>
<dbReference type="SUPFAM" id="SSF50182">
    <property type="entry name" value="Sm-like ribonucleoproteins"/>
    <property type="match status" value="1"/>
</dbReference>
<dbReference type="InterPro" id="IPR006685">
    <property type="entry name" value="MscS_channel_2nd"/>
</dbReference>
<dbReference type="Proteomes" id="UP000035337">
    <property type="component" value="Chromosome"/>
</dbReference>
<keyword evidence="4 7" id="KW-0812">Transmembrane</keyword>
<dbReference type="KEGG" id="epo:Epro_0413"/>
<organism evidence="11 12">
    <name type="scientific">Endomicrobium proavitum</name>
    <dbReference type="NCBI Taxonomy" id="1408281"/>
    <lineage>
        <taxon>Bacteria</taxon>
        <taxon>Pseudomonadati</taxon>
        <taxon>Elusimicrobiota</taxon>
        <taxon>Endomicrobiia</taxon>
        <taxon>Endomicrobiales</taxon>
        <taxon>Endomicrobiaceae</taxon>
        <taxon>Endomicrobium</taxon>
    </lineage>
</organism>
<comment type="subcellular location">
    <subcellularLocation>
        <location evidence="1">Cell membrane</location>
        <topology evidence="1">Multi-pass membrane protein</topology>
    </subcellularLocation>
</comment>
<dbReference type="PANTHER" id="PTHR30221">
    <property type="entry name" value="SMALL-CONDUCTANCE MECHANOSENSITIVE CHANNEL"/>
    <property type="match status" value="1"/>
</dbReference>